<reference evidence="2" key="1">
    <citation type="journal article" date="2017" name="Nat. Microbiol.">
        <title>Global analysis of biosynthetic gene clusters reveals vast potential of secondary metabolite production in Penicillium species.</title>
        <authorList>
            <person name="Nielsen J.C."/>
            <person name="Grijseels S."/>
            <person name="Prigent S."/>
            <person name="Ji B."/>
            <person name="Dainat J."/>
            <person name="Nielsen K.F."/>
            <person name="Frisvad J.C."/>
            <person name="Workman M."/>
            <person name="Nielsen J."/>
        </authorList>
    </citation>
    <scope>NUCLEOTIDE SEQUENCE [LARGE SCALE GENOMIC DNA]</scope>
    <source>
        <strain evidence="2">IBT 29486</strain>
    </source>
</reference>
<proteinExistence type="predicted"/>
<name>A0A1V6RTM5_9EURO</name>
<dbReference type="EMBL" id="MDYP01000028">
    <property type="protein sequence ID" value="OQE04976.1"/>
    <property type="molecule type" value="Genomic_DNA"/>
</dbReference>
<dbReference type="Proteomes" id="UP000191518">
    <property type="component" value="Unassembled WGS sequence"/>
</dbReference>
<gene>
    <name evidence="1" type="ORF">PENVUL_c028G00890</name>
</gene>
<accession>A0A1V6RTM5</accession>
<organism evidence="1 2">
    <name type="scientific">Penicillium vulpinum</name>
    <dbReference type="NCBI Taxonomy" id="29845"/>
    <lineage>
        <taxon>Eukaryota</taxon>
        <taxon>Fungi</taxon>
        <taxon>Dikarya</taxon>
        <taxon>Ascomycota</taxon>
        <taxon>Pezizomycotina</taxon>
        <taxon>Eurotiomycetes</taxon>
        <taxon>Eurotiomycetidae</taxon>
        <taxon>Eurotiales</taxon>
        <taxon>Aspergillaceae</taxon>
        <taxon>Penicillium</taxon>
    </lineage>
</organism>
<dbReference type="AlphaFoldDB" id="A0A1V6RTM5"/>
<protein>
    <submittedName>
        <fullName evidence="1">Uncharacterized protein</fullName>
    </submittedName>
</protein>
<comment type="caution">
    <text evidence="1">The sequence shown here is derived from an EMBL/GenBank/DDBJ whole genome shotgun (WGS) entry which is preliminary data.</text>
</comment>
<evidence type="ECO:0000313" key="1">
    <source>
        <dbReference type="EMBL" id="OQE04976.1"/>
    </source>
</evidence>
<evidence type="ECO:0000313" key="2">
    <source>
        <dbReference type="Proteomes" id="UP000191518"/>
    </source>
</evidence>
<keyword evidence="2" id="KW-1185">Reference proteome</keyword>
<sequence length="124" mass="13789">MDITHAQSLPTLPKATQASTNYCMYYIKDGDARKNETEALAACCSPNSIQEASQNAQWCEIPDRFFQGLPEPGSDDNQASHWLQVRLLLFKGSSSCLVYVWFSGSGSFVAELGVMEEGNDIRRF</sequence>